<dbReference type="EMBL" id="MU250528">
    <property type="protein sequence ID" value="KAG7449083.1"/>
    <property type="molecule type" value="Genomic_DNA"/>
</dbReference>
<comment type="similarity">
    <text evidence="1">Belongs to the universal ribosomal protein uL6 family.</text>
</comment>
<reference evidence="5" key="1">
    <citation type="submission" date="2020-11" db="EMBL/GenBank/DDBJ databases">
        <title>Adaptations for nitrogen fixation in a non-lichenized fungal sporocarp promotes dispersal by wood-feeding termites.</title>
        <authorList>
            <consortium name="DOE Joint Genome Institute"/>
            <person name="Koch R.A."/>
            <person name="Yoon G."/>
            <person name="Arayal U."/>
            <person name="Lail K."/>
            <person name="Amirebrahimi M."/>
            <person name="Labutti K."/>
            <person name="Lipzen A."/>
            <person name="Riley R."/>
            <person name="Barry K."/>
            <person name="Henrissat B."/>
            <person name="Grigoriev I.V."/>
            <person name="Herr J.R."/>
            <person name="Aime M.C."/>
        </authorList>
    </citation>
    <scope>NUCLEOTIDE SEQUENCE</scope>
    <source>
        <strain evidence="5">MCA 3950</strain>
    </source>
</reference>
<evidence type="ECO:0000256" key="1">
    <source>
        <dbReference type="ARBA" id="ARBA00009356"/>
    </source>
</evidence>
<dbReference type="InterPro" id="IPR000702">
    <property type="entry name" value="Ribosomal_uL6-like"/>
</dbReference>
<dbReference type="PANTHER" id="PTHR11655">
    <property type="entry name" value="60S/50S RIBOSOMAL PROTEIN L6/L9"/>
    <property type="match status" value="1"/>
</dbReference>
<dbReference type="InterPro" id="IPR036789">
    <property type="entry name" value="Ribosomal_uL6-like_a/b-dom_sf"/>
</dbReference>
<name>A0A9P7VXM0_9AGAR</name>
<dbReference type="GO" id="GO:0002181">
    <property type="term" value="P:cytoplasmic translation"/>
    <property type="evidence" value="ECO:0007669"/>
    <property type="project" value="TreeGrafter"/>
</dbReference>
<dbReference type="Gene3D" id="3.90.930.12">
    <property type="entry name" value="Ribosomal protein L6, alpha-beta domain"/>
    <property type="match status" value="2"/>
</dbReference>
<evidence type="ECO:0000256" key="3">
    <source>
        <dbReference type="ARBA" id="ARBA00023274"/>
    </source>
</evidence>
<evidence type="ECO:0000256" key="2">
    <source>
        <dbReference type="ARBA" id="ARBA00022980"/>
    </source>
</evidence>
<feature type="domain" description="Large ribosomal subunit protein uL6 alpha-beta" evidence="4">
    <location>
        <begin position="99"/>
        <end position="178"/>
    </location>
</feature>
<dbReference type="OrthoDB" id="10252633at2759"/>
<gene>
    <name evidence="5" type="ORF">BT62DRAFT_963936</name>
</gene>
<dbReference type="Proteomes" id="UP000812287">
    <property type="component" value="Unassembled WGS sequence"/>
</dbReference>
<evidence type="ECO:0000313" key="6">
    <source>
        <dbReference type="Proteomes" id="UP000812287"/>
    </source>
</evidence>
<feature type="domain" description="Large ribosomal subunit protein uL6 alpha-beta" evidence="4">
    <location>
        <begin position="12"/>
        <end position="87"/>
    </location>
</feature>
<organism evidence="5 6">
    <name type="scientific">Guyanagaster necrorhizus</name>
    <dbReference type="NCBI Taxonomy" id="856835"/>
    <lineage>
        <taxon>Eukaryota</taxon>
        <taxon>Fungi</taxon>
        <taxon>Dikarya</taxon>
        <taxon>Basidiomycota</taxon>
        <taxon>Agaricomycotina</taxon>
        <taxon>Agaricomycetes</taxon>
        <taxon>Agaricomycetidae</taxon>
        <taxon>Agaricales</taxon>
        <taxon>Marasmiineae</taxon>
        <taxon>Physalacriaceae</taxon>
        <taxon>Guyanagaster</taxon>
    </lineage>
</organism>
<dbReference type="GeneID" id="66111006"/>
<comment type="caution">
    <text evidence="5">The sequence shown here is derived from an EMBL/GenBank/DDBJ whole genome shotgun (WGS) entry which is preliminary data.</text>
</comment>
<keyword evidence="3" id="KW-0687">Ribonucleoprotein</keyword>
<proteinExistence type="inferred from homology"/>
<dbReference type="RefSeq" id="XP_043042583.1">
    <property type="nucleotide sequence ID" value="XM_043188709.1"/>
</dbReference>
<dbReference type="SUPFAM" id="SSF56053">
    <property type="entry name" value="Ribosomal protein L6"/>
    <property type="match status" value="2"/>
</dbReference>
<keyword evidence="6" id="KW-1185">Reference proteome</keyword>
<evidence type="ECO:0000313" key="5">
    <source>
        <dbReference type="EMBL" id="KAG7449083.1"/>
    </source>
</evidence>
<protein>
    <submittedName>
        <fullName evidence="5">Ribosomal protein L6</fullName>
    </submittedName>
</protein>
<dbReference type="FunFam" id="3.90.930.12:FF:000003">
    <property type="entry name" value="60S ribosomal protein L9"/>
    <property type="match status" value="1"/>
</dbReference>
<dbReference type="InterPro" id="IPR020040">
    <property type="entry name" value="Ribosomal_uL6_a/b-dom"/>
</dbReference>
<dbReference type="GO" id="GO:0019843">
    <property type="term" value="F:rRNA binding"/>
    <property type="evidence" value="ECO:0007669"/>
    <property type="project" value="InterPro"/>
</dbReference>
<dbReference type="FunFam" id="3.90.930.12:FF:000004">
    <property type="entry name" value="60S ribosomal protein L9"/>
    <property type="match status" value="1"/>
</dbReference>
<dbReference type="GO" id="GO:0003735">
    <property type="term" value="F:structural constituent of ribosome"/>
    <property type="evidence" value="ECO:0007669"/>
    <property type="project" value="InterPro"/>
</dbReference>
<keyword evidence="2 5" id="KW-0689">Ribosomal protein</keyword>
<evidence type="ECO:0000259" key="4">
    <source>
        <dbReference type="Pfam" id="PF00347"/>
    </source>
</evidence>
<dbReference type="Pfam" id="PF00347">
    <property type="entry name" value="Ribosomal_L6"/>
    <property type="match status" value="2"/>
</dbReference>
<dbReference type="PANTHER" id="PTHR11655:SF16">
    <property type="entry name" value="60S RIBOSOMAL PROTEIN L9"/>
    <property type="match status" value="1"/>
</dbReference>
<accession>A0A9P7VXM0</accession>
<dbReference type="PIRSF" id="PIRSF002162">
    <property type="entry name" value="Ribosomal_L6"/>
    <property type="match status" value="1"/>
</dbReference>
<dbReference type="GO" id="GO:0022625">
    <property type="term" value="C:cytosolic large ribosomal subunit"/>
    <property type="evidence" value="ECO:0007669"/>
    <property type="project" value="TreeGrafter"/>
</dbReference>
<dbReference type="AlphaFoldDB" id="A0A9P7VXM0"/>
<sequence>MRDVLQTEELDIPEGIDVSVKSRLITVKGPRGTLTKNVRHVDMDIRLIKGKTTKVTLAVWQGGRKHVACLRTIKSLITNMITGVTKGFQYKMRSVYAHFPINCIIQESGRALEIRNFLGEKTVRHVNMLDGVLVAESKAQKDELILEGNDIDNVSQSAASIHGICRVRNKDIRKFLDGIYVSEKGAIKTDE</sequence>